<name>A0ABV3J4Q2_9ACTN</name>
<feature type="transmembrane region" description="Helical" evidence="2">
    <location>
        <begin position="39"/>
        <end position="60"/>
    </location>
</feature>
<keyword evidence="2" id="KW-0812">Transmembrane</keyword>
<reference evidence="3 4" key="1">
    <citation type="submission" date="2024-06" db="EMBL/GenBank/DDBJ databases">
        <title>The Natural Products Discovery Center: Release of the First 8490 Sequenced Strains for Exploring Actinobacteria Biosynthetic Diversity.</title>
        <authorList>
            <person name="Kalkreuter E."/>
            <person name="Kautsar S.A."/>
            <person name="Yang D."/>
            <person name="Bader C.D."/>
            <person name="Teijaro C.N."/>
            <person name="Fluegel L."/>
            <person name="Davis C.M."/>
            <person name="Simpson J.R."/>
            <person name="Lauterbach L."/>
            <person name="Steele A.D."/>
            <person name="Gui C."/>
            <person name="Meng S."/>
            <person name="Li G."/>
            <person name="Viehrig K."/>
            <person name="Ye F."/>
            <person name="Su P."/>
            <person name="Kiefer A.F."/>
            <person name="Nichols A."/>
            <person name="Cepeda A.J."/>
            <person name="Yan W."/>
            <person name="Fan B."/>
            <person name="Jiang Y."/>
            <person name="Adhikari A."/>
            <person name="Zheng C.-J."/>
            <person name="Schuster L."/>
            <person name="Cowan T.M."/>
            <person name="Smanski M.J."/>
            <person name="Chevrette M.G."/>
            <person name="De Carvalho L.P.S."/>
            <person name="Shen B."/>
        </authorList>
    </citation>
    <scope>NUCLEOTIDE SEQUENCE [LARGE SCALE GENOMIC DNA]</scope>
    <source>
        <strain evidence="3 4">NPDC053791</strain>
    </source>
</reference>
<evidence type="ECO:0000256" key="2">
    <source>
        <dbReference type="SAM" id="Phobius"/>
    </source>
</evidence>
<evidence type="ECO:0000313" key="3">
    <source>
        <dbReference type="EMBL" id="MEV4927435.1"/>
    </source>
</evidence>
<dbReference type="Proteomes" id="UP001552479">
    <property type="component" value="Unassembled WGS sequence"/>
</dbReference>
<feature type="transmembrane region" description="Helical" evidence="2">
    <location>
        <begin position="6"/>
        <end position="27"/>
    </location>
</feature>
<dbReference type="EMBL" id="JBFASG010000051">
    <property type="protein sequence ID" value="MEV4927435.1"/>
    <property type="molecule type" value="Genomic_DNA"/>
</dbReference>
<comment type="caution">
    <text evidence="3">The sequence shown here is derived from an EMBL/GenBank/DDBJ whole genome shotgun (WGS) entry which is preliminary data.</text>
</comment>
<evidence type="ECO:0000256" key="1">
    <source>
        <dbReference type="SAM" id="MobiDB-lite"/>
    </source>
</evidence>
<gene>
    <name evidence="3" type="ORF">AB0L03_32300</name>
</gene>
<evidence type="ECO:0000313" key="4">
    <source>
        <dbReference type="Proteomes" id="UP001552479"/>
    </source>
</evidence>
<proteinExistence type="predicted"/>
<protein>
    <recommendedName>
        <fullName evidence="5">Serine/threonine protein kinase</fullName>
    </recommendedName>
</protein>
<keyword evidence="2" id="KW-1133">Transmembrane helix</keyword>
<evidence type="ECO:0008006" key="5">
    <source>
        <dbReference type="Google" id="ProtNLM"/>
    </source>
</evidence>
<keyword evidence="4" id="KW-1185">Reference proteome</keyword>
<dbReference type="RefSeq" id="WP_366090581.1">
    <property type="nucleotide sequence ID" value="NZ_JBFASG010000051.1"/>
</dbReference>
<feature type="region of interest" description="Disordered" evidence="1">
    <location>
        <begin position="66"/>
        <end position="118"/>
    </location>
</feature>
<accession>A0ABV3J4Q2</accession>
<sequence length="264" mass="26853">MPTSASIILFVFGGLMVLISLLGSGFSVREISFPRISPVIRSTAALLGAGLVVTSIVLLANKDSGKTVADPPPGTAPQKSVSPSLPAPPSSQPSVQPSSAAPPQPESPAAVPGTPRSSGATAALLAHVPDTIRPSCSDGDASKFPASVVAVVACTPAGGFPVIYAQFVDDLSTQGGFQRLVSDITFTQSSCGPTVPLSGRQKYNNGGKVVGELACHQDPGDGDAYLTWSSEDVKIIAQAHAPLASYGQLLAWWKNAGPLHGTAT</sequence>
<organism evidence="3 4">
    <name type="scientific">Streptomyces roseoverticillatus</name>
    <dbReference type="NCBI Taxonomy" id="66429"/>
    <lineage>
        <taxon>Bacteria</taxon>
        <taxon>Bacillati</taxon>
        <taxon>Actinomycetota</taxon>
        <taxon>Actinomycetes</taxon>
        <taxon>Kitasatosporales</taxon>
        <taxon>Streptomycetaceae</taxon>
        <taxon>Streptomyces</taxon>
    </lineage>
</organism>
<keyword evidence="2" id="KW-0472">Membrane</keyword>